<dbReference type="SUPFAM" id="SSF81321">
    <property type="entry name" value="Family A G protein-coupled receptor-like"/>
    <property type="match status" value="1"/>
</dbReference>
<keyword evidence="2" id="KW-0812">Transmembrane</keyword>
<accession>A0AA39IIE6</accession>
<proteinExistence type="predicted"/>
<feature type="transmembrane region" description="Helical" evidence="2">
    <location>
        <begin position="211"/>
        <end position="232"/>
    </location>
</feature>
<feature type="transmembrane region" description="Helical" evidence="2">
    <location>
        <begin position="133"/>
        <end position="157"/>
    </location>
</feature>
<feature type="coiled-coil region" evidence="1">
    <location>
        <begin position="333"/>
        <end position="389"/>
    </location>
</feature>
<keyword evidence="1" id="KW-0175">Coiled coil</keyword>
<feature type="transmembrane region" description="Helical" evidence="2">
    <location>
        <begin position="15"/>
        <end position="37"/>
    </location>
</feature>
<dbReference type="Proteomes" id="UP001175271">
    <property type="component" value="Unassembled WGS sequence"/>
</dbReference>
<keyword evidence="4" id="KW-1185">Reference proteome</keyword>
<sequence length="452" mass="50614">MEQTEEATSMASDDVVFGLWMIGLVTVFMPIYLRFLYCLYHHFKNIAAYQIMLHNGIPYVVQIAVEWFFGVFTAASFQPPMLFNKVCGGLWNAAFHAAVFNLLVLTVNRLVVICNIHSMHSLFRGRPQHACIVLQYVWGLAMFASYMTPQITIAYSLKSHAFEFIGDYGSAAAQFDLAFSECVLLVSALIYGAIFLFILKTRGQRRIERHELRILINIFCLHLTFGSLIAAYHLQPMFWSSHQAAGVLNLAIVVKCGSDPLCVLATNRSIRRRFLGCSDNVVAHPVYHLCLVSRPMGIWKPFGGMKSSKAVASRSRAESPGELFGVCELKAHLVEAEKALGDLRTHVEALKKLIEPRMMPSLPVFEKDVTRMMNSIEDLLVRVREARRQNCGIANSSSSASCVIQEKKTRKVLPRNCLKGSCITGGQPSTCVMNPHEDEGTLIYSFTICQLD</sequence>
<organism evidence="3 4">
    <name type="scientific">Steinernema hermaphroditum</name>
    <dbReference type="NCBI Taxonomy" id="289476"/>
    <lineage>
        <taxon>Eukaryota</taxon>
        <taxon>Metazoa</taxon>
        <taxon>Ecdysozoa</taxon>
        <taxon>Nematoda</taxon>
        <taxon>Chromadorea</taxon>
        <taxon>Rhabditida</taxon>
        <taxon>Tylenchina</taxon>
        <taxon>Panagrolaimomorpha</taxon>
        <taxon>Strongyloidoidea</taxon>
        <taxon>Steinernematidae</taxon>
        <taxon>Steinernema</taxon>
    </lineage>
</organism>
<evidence type="ECO:0000313" key="3">
    <source>
        <dbReference type="EMBL" id="KAK0424912.1"/>
    </source>
</evidence>
<feature type="transmembrane region" description="Helical" evidence="2">
    <location>
        <begin position="57"/>
        <end position="77"/>
    </location>
</feature>
<reference evidence="3" key="1">
    <citation type="submission" date="2023-06" db="EMBL/GenBank/DDBJ databases">
        <title>Genomic analysis of the entomopathogenic nematode Steinernema hermaphroditum.</title>
        <authorList>
            <person name="Schwarz E.M."/>
            <person name="Heppert J.K."/>
            <person name="Baniya A."/>
            <person name="Schwartz H.T."/>
            <person name="Tan C.-H."/>
            <person name="Antoshechkin I."/>
            <person name="Sternberg P.W."/>
            <person name="Goodrich-Blair H."/>
            <person name="Dillman A.R."/>
        </authorList>
    </citation>
    <scope>NUCLEOTIDE SEQUENCE</scope>
    <source>
        <strain evidence="3">PS9179</strain>
        <tissue evidence="3">Whole animal</tissue>
    </source>
</reference>
<comment type="caution">
    <text evidence="3">The sequence shown here is derived from an EMBL/GenBank/DDBJ whole genome shotgun (WGS) entry which is preliminary data.</text>
</comment>
<gene>
    <name evidence="3" type="ORF">QR680_008922</name>
</gene>
<protein>
    <submittedName>
        <fullName evidence="3">Uncharacterized protein</fullName>
    </submittedName>
</protein>
<dbReference type="InterPro" id="IPR019425">
    <property type="entry name" value="7TM_GPCR_serpentine_rcpt_Srt"/>
</dbReference>
<evidence type="ECO:0000313" key="4">
    <source>
        <dbReference type="Proteomes" id="UP001175271"/>
    </source>
</evidence>
<evidence type="ECO:0000256" key="2">
    <source>
        <dbReference type="SAM" id="Phobius"/>
    </source>
</evidence>
<keyword evidence="2" id="KW-0472">Membrane</keyword>
<evidence type="ECO:0000256" key="1">
    <source>
        <dbReference type="SAM" id="Coils"/>
    </source>
</evidence>
<dbReference type="EMBL" id="JAUCMV010000001">
    <property type="protein sequence ID" value="KAK0424912.1"/>
    <property type="molecule type" value="Genomic_DNA"/>
</dbReference>
<name>A0AA39IIE6_9BILA</name>
<dbReference type="AlphaFoldDB" id="A0AA39IIE6"/>
<keyword evidence="2" id="KW-1133">Transmembrane helix</keyword>
<dbReference type="CDD" id="cd00637">
    <property type="entry name" value="7tm_classA_rhodopsin-like"/>
    <property type="match status" value="1"/>
</dbReference>
<dbReference type="PANTHER" id="PTHR23021:SF11">
    <property type="entry name" value="SERPENTINE RECEPTOR, CLASS T"/>
    <property type="match status" value="1"/>
</dbReference>
<feature type="transmembrane region" description="Helical" evidence="2">
    <location>
        <begin position="89"/>
        <end position="112"/>
    </location>
</feature>
<feature type="transmembrane region" description="Helical" evidence="2">
    <location>
        <begin position="177"/>
        <end position="199"/>
    </location>
</feature>
<dbReference type="Gene3D" id="1.20.1070.10">
    <property type="entry name" value="Rhodopsin 7-helix transmembrane proteins"/>
    <property type="match status" value="1"/>
</dbReference>
<dbReference type="PANTHER" id="PTHR23021">
    <property type="entry name" value="SERPENTINE RECEPTOR, CLASS T"/>
    <property type="match status" value="1"/>
</dbReference>